<evidence type="ECO:0000313" key="1">
    <source>
        <dbReference type="EMBL" id="CAA9994658.1"/>
    </source>
</evidence>
<keyword evidence="2" id="KW-1185">Reference proteome</keyword>
<feature type="non-terminal residue" evidence="1">
    <location>
        <position position="75"/>
    </location>
</feature>
<dbReference type="Proteomes" id="UP000479000">
    <property type="component" value="Unassembled WGS sequence"/>
</dbReference>
<gene>
    <name evidence="1" type="ORF">NTEN_LOCUS1474</name>
</gene>
<sequence length="75" mass="8718">MNNKPQSKNLERFCIKHGNEKNFYFCVFQLHRWPGSQTKWSAPFWARRSISCVIFTPTPATIRRGIAKSAKSTNT</sequence>
<protein>
    <submittedName>
        <fullName evidence="1">Uncharacterized protein</fullName>
    </submittedName>
</protein>
<proteinExistence type="predicted"/>
<reference evidence="1 2" key="1">
    <citation type="submission" date="2020-02" db="EMBL/GenBank/DDBJ databases">
        <authorList>
            <person name="Ferguson B K."/>
        </authorList>
    </citation>
    <scope>NUCLEOTIDE SEQUENCE [LARGE SCALE GENOMIC DNA]</scope>
</reference>
<dbReference type="AlphaFoldDB" id="A0A6H5FYA3"/>
<evidence type="ECO:0000313" key="2">
    <source>
        <dbReference type="Proteomes" id="UP000479000"/>
    </source>
</evidence>
<organism evidence="1 2">
    <name type="scientific">Nesidiocoris tenuis</name>
    <dbReference type="NCBI Taxonomy" id="355587"/>
    <lineage>
        <taxon>Eukaryota</taxon>
        <taxon>Metazoa</taxon>
        <taxon>Ecdysozoa</taxon>
        <taxon>Arthropoda</taxon>
        <taxon>Hexapoda</taxon>
        <taxon>Insecta</taxon>
        <taxon>Pterygota</taxon>
        <taxon>Neoptera</taxon>
        <taxon>Paraneoptera</taxon>
        <taxon>Hemiptera</taxon>
        <taxon>Heteroptera</taxon>
        <taxon>Panheteroptera</taxon>
        <taxon>Cimicomorpha</taxon>
        <taxon>Miridae</taxon>
        <taxon>Dicyphina</taxon>
        <taxon>Nesidiocoris</taxon>
    </lineage>
</organism>
<accession>A0A6H5FYA3</accession>
<dbReference type="EMBL" id="CADCXU010002250">
    <property type="protein sequence ID" value="CAA9994658.1"/>
    <property type="molecule type" value="Genomic_DNA"/>
</dbReference>
<name>A0A6H5FYA3_9HEMI</name>